<keyword evidence="1" id="KW-0245">EGF-like domain</keyword>
<accession>A0AAV4AEF3</accession>
<evidence type="ECO:0000256" key="2">
    <source>
        <dbReference type="SAM" id="MobiDB-lite"/>
    </source>
</evidence>
<dbReference type="AlphaFoldDB" id="A0AAV4AEF3"/>
<gene>
    <name evidence="4" type="ORF">PoB_003163500</name>
</gene>
<keyword evidence="3" id="KW-1133">Transmembrane helix</keyword>
<dbReference type="PANTHER" id="PTHR24043:SF0">
    <property type="entry name" value="SCAVENGER RECEPTOR CLASS F MEMBER 1"/>
    <property type="match status" value="1"/>
</dbReference>
<dbReference type="PANTHER" id="PTHR24043">
    <property type="entry name" value="SCAVENGER RECEPTOR CLASS F"/>
    <property type="match status" value="1"/>
</dbReference>
<keyword evidence="3" id="KW-0472">Membrane</keyword>
<keyword evidence="3" id="KW-0812">Transmembrane</keyword>
<dbReference type="GO" id="GO:0005044">
    <property type="term" value="F:scavenger receptor activity"/>
    <property type="evidence" value="ECO:0007669"/>
    <property type="project" value="InterPro"/>
</dbReference>
<evidence type="ECO:0000256" key="3">
    <source>
        <dbReference type="SAM" id="Phobius"/>
    </source>
</evidence>
<dbReference type="EMBL" id="BLXT01003746">
    <property type="protein sequence ID" value="GFO05130.1"/>
    <property type="molecule type" value="Genomic_DNA"/>
</dbReference>
<sequence length="334" mass="36067">MQGFRTLAITGKIEGNRSRGRQRITFIESFKSLAIACEDGTYGPDCNQPCSANCVQSTDVCNSIDGVCNGGCKPGYQAPLCNEPCPVGQFGLDCLQSCSDNCVGRENVCNHVTGECDSGCDPGYNTKQCNVSCEPGTYGKDCMETCSDHCAGESRSCNFVTGFCDQGCKAGYLMPLCTDEDESCGSGQLGIGIIIGVLSTVAVAAILLGVFMWRRRKTNKSRNEEVKGYPQADLSDGSGLENFQGKESRPGQRDQHVLVRDGEKGNNHDTYEEVVDHYDRPESLPGGGPYEIPFSAAKSAHPREKIKKQKKRAAEGRDAGRPQVYQNTGARSEM</sequence>
<evidence type="ECO:0000313" key="4">
    <source>
        <dbReference type="EMBL" id="GFO05130.1"/>
    </source>
</evidence>
<proteinExistence type="predicted"/>
<reference evidence="4 5" key="1">
    <citation type="journal article" date="2021" name="Elife">
        <title>Chloroplast acquisition without the gene transfer in kleptoplastic sea slugs, Plakobranchus ocellatus.</title>
        <authorList>
            <person name="Maeda T."/>
            <person name="Takahashi S."/>
            <person name="Yoshida T."/>
            <person name="Shimamura S."/>
            <person name="Takaki Y."/>
            <person name="Nagai Y."/>
            <person name="Toyoda A."/>
            <person name="Suzuki Y."/>
            <person name="Arimoto A."/>
            <person name="Ishii H."/>
            <person name="Satoh N."/>
            <person name="Nishiyama T."/>
            <person name="Hasebe M."/>
            <person name="Maruyama T."/>
            <person name="Minagawa J."/>
            <person name="Obokata J."/>
            <person name="Shigenobu S."/>
        </authorList>
    </citation>
    <scope>NUCLEOTIDE SEQUENCE [LARGE SCALE GENOMIC DNA]</scope>
</reference>
<dbReference type="GO" id="GO:0016020">
    <property type="term" value="C:membrane"/>
    <property type="evidence" value="ECO:0007669"/>
    <property type="project" value="TreeGrafter"/>
</dbReference>
<feature type="compositionally biased region" description="Polar residues" evidence="2">
    <location>
        <begin position="324"/>
        <end position="334"/>
    </location>
</feature>
<dbReference type="GO" id="GO:0030169">
    <property type="term" value="F:low-density lipoprotein particle binding"/>
    <property type="evidence" value="ECO:0007669"/>
    <property type="project" value="TreeGrafter"/>
</dbReference>
<dbReference type="Proteomes" id="UP000735302">
    <property type="component" value="Unassembled WGS sequence"/>
</dbReference>
<organism evidence="4 5">
    <name type="scientific">Plakobranchus ocellatus</name>
    <dbReference type="NCBI Taxonomy" id="259542"/>
    <lineage>
        <taxon>Eukaryota</taxon>
        <taxon>Metazoa</taxon>
        <taxon>Spiralia</taxon>
        <taxon>Lophotrochozoa</taxon>
        <taxon>Mollusca</taxon>
        <taxon>Gastropoda</taxon>
        <taxon>Heterobranchia</taxon>
        <taxon>Euthyneura</taxon>
        <taxon>Panpulmonata</taxon>
        <taxon>Sacoglossa</taxon>
        <taxon>Placobranchoidea</taxon>
        <taxon>Plakobranchidae</taxon>
        <taxon>Plakobranchus</taxon>
    </lineage>
</organism>
<dbReference type="Gene3D" id="2.170.300.10">
    <property type="entry name" value="Tie2 ligand-binding domain superfamily"/>
    <property type="match status" value="1"/>
</dbReference>
<dbReference type="GO" id="GO:0010976">
    <property type="term" value="P:positive regulation of neuron projection development"/>
    <property type="evidence" value="ECO:0007669"/>
    <property type="project" value="TreeGrafter"/>
</dbReference>
<name>A0AAV4AEF3_9GAST</name>
<evidence type="ECO:0000256" key="1">
    <source>
        <dbReference type="ARBA" id="ARBA00022536"/>
    </source>
</evidence>
<evidence type="ECO:0000313" key="5">
    <source>
        <dbReference type="Proteomes" id="UP000735302"/>
    </source>
</evidence>
<feature type="compositionally biased region" description="Basic and acidic residues" evidence="2">
    <location>
        <begin position="244"/>
        <end position="282"/>
    </location>
</feature>
<feature type="region of interest" description="Disordered" evidence="2">
    <location>
        <begin position="220"/>
        <end position="334"/>
    </location>
</feature>
<dbReference type="GO" id="GO:0016358">
    <property type="term" value="P:dendrite development"/>
    <property type="evidence" value="ECO:0007669"/>
    <property type="project" value="TreeGrafter"/>
</dbReference>
<dbReference type="GO" id="GO:0016322">
    <property type="term" value="P:neuron remodeling"/>
    <property type="evidence" value="ECO:0007669"/>
    <property type="project" value="TreeGrafter"/>
</dbReference>
<dbReference type="GO" id="GO:0007157">
    <property type="term" value="P:heterophilic cell-cell adhesion via plasma membrane cell adhesion molecules"/>
    <property type="evidence" value="ECO:0007669"/>
    <property type="project" value="TreeGrafter"/>
</dbReference>
<protein>
    <submittedName>
        <fullName evidence="4">Multiple epidermal growth factor-like domains 10</fullName>
    </submittedName>
</protein>
<comment type="caution">
    <text evidence="4">The sequence shown here is derived from an EMBL/GenBank/DDBJ whole genome shotgun (WGS) entry which is preliminary data.</text>
</comment>
<keyword evidence="5" id="KW-1185">Reference proteome</keyword>
<dbReference type="InterPro" id="IPR042635">
    <property type="entry name" value="MEGF10/SREC1/2-like"/>
</dbReference>
<feature type="transmembrane region" description="Helical" evidence="3">
    <location>
        <begin position="189"/>
        <end position="213"/>
    </location>
</feature>